<dbReference type="InterPro" id="IPR009061">
    <property type="entry name" value="DNA-bd_dom_put_sf"/>
</dbReference>
<accession>A0A2U3ALG9</accession>
<gene>
    <name evidence="3" type="ORF">DEX24_08400</name>
</gene>
<dbReference type="InterPro" id="IPR011256">
    <property type="entry name" value="Reg_factor_effector_dom_sf"/>
</dbReference>
<dbReference type="RefSeq" id="WP_109305979.1">
    <property type="nucleotide sequence ID" value="NZ_BJUF01000069.1"/>
</dbReference>
<dbReference type="Proteomes" id="UP000245938">
    <property type="component" value="Unassembled WGS sequence"/>
</dbReference>
<evidence type="ECO:0000313" key="4">
    <source>
        <dbReference type="Proteomes" id="UP000245938"/>
    </source>
</evidence>
<dbReference type="EMBL" id="QFVR01000009">
    <property type="protein sequence ID" value="PWI25350.1"/>
    <property type="molecule type" value="Genomic_DNA"/>
</dbReference>
<dbReference type="SUPFAM" id="SSF46955">
    <property type="entry name" value="Putative DNA-binding domain"/>
    <property type="match status" value="1"/>
</dbReference>
<dbReference type="PANTHER" id="PTHR30204">
    <property type="entry name" value="REDOX-CYCLING DRUG-SENSING TRANSCRIPTIONAL ACTIVATOR SOXR"/>
    <property type="match status" value="1"/>
</dbReference>
<dbReference type="GO" id="GO:0003700">
    <property type="term" value="F:DNA-binding transcription factor activity"/>
    <property type="evidence" value="ECO:0007669"/>
    <property type="project" value="InterPro"/>
</dbReference>
<feature type="domain" description="HTH merR-type" evidence="2">
    <location>
        <begin position="8"/>
        <end position="77"/>
    </location>
</feature>
<organism evidence="3 4">
    <name type="scientific">Kurthia sibirica</name>
    <dbReference type="NCBI Taxonomy" id="202750"/>
    <lineage>
        <taxon>Bacteria</taxon>
        <taxon>Bacillati</taxon>
        <taxon>Bacillota</taxon>
        <taxon>Bacilli</taxon>
        <taxon>Bacillales</taxon>
        <taxon>Caryophanaceae</taxon>
        <taxon>Kurthia</taxon>
    </lineage>
</organism>
<protein>
    <submittedName>
        <fullName evidence="3">BltR family transcriptional regulator</fullName>
    </submittedName>
</protein>
<dbReference type="GO" id="GO:0003677">
    <property type="term" value="F:DNA binding"/>
    <property type="evidence" value="ECO:0007669"/>
    <property type="project" value="UniProtKB-KW"/>
</dbReference>
<sequence>MQENLKGFFTTGEFARLCHVKKQTLFHYDDIGLLKPEIRKKNGYRYYSYQQFYVFGVIELLKEFDMPLKEIKVFMTNKSPQQLIELFEDKKRQIRDKMAHLQQLERIIDTQLAFTQYGIDTDFTTISIVEEYEERFFLSPSVEHANDKEFVGAVSEFLEELFAKKIDIGYPIGAILSYENRLAKQYENYRFLYTKIAPTKLVIPQHIRPAGQYIVGFHIGPEHLKGESYEKITNFSMQHNMRLVGDSYEEYVFEEAAVATIDNYVTQIKIRIEYI</sequence>
<dbReference type="PANTHER" id="PTHR30204:SF85">
    <property type="entry name" value="MULTIDRUG-EFFLUX TRANSPORTER 2 REGULATOR"/>
    <property type="match status" value="1"/>
</dbReference>
<dbReference type="SUPFAM" id="SSF55136">
    <property type="entry name" value="Probable bacterial effector-binding domain"/>
    <property type="match status" value="1"/>
</dbReference>
<dbReference type="Gene3D" id="1.10.1660.10">
    <property type="match status" value="1"/>
</dbReference>
<dbReference type="PROSITE" id="PS50937">
    <property type="entry name" value="HTH_MERR_2"/>
    <property type="match status" value="1"/>
</dbReference>
<dbReference type="AlphaFoldDB" id="A0A2U3ALG9"/>
<dbReference type="InterPro" id="IPR047057">
    <property type="entry name" value="MerR_fam"/>
</dbReference>
<reference evidence="3 4" key="1">
    <citation type="submission" date="2018-05" db="EMBL/GenBank/DDBJ databases">
        <title>Kurthia sibirica genome sequence.</title>
        <authorList>
            <person name="Maclea K.S."/>
            <person name="Goen A.E."/>
        </authorList>
    </citation>
    <scope>NUCLEOTIDE SEQUENCE [LARGE SCALE GENOMIC DNA]</scope>
    <source>
        <strain evidence="3 4">ATCC 49154</strain>
    </source>
</reference>
<dbReference type="CDD" id="cd04782">
    <property type="entry name" value="HTH_BltR"/>
    <property type="match status" value="1"/>
</dbReference>
<evidence type="ECO:0000256" key="1">
    <source>
        <dbReference type="ARBA" id="ARBA00023125"/>
    </source>
</evidence>
<proteinExistence type="predicted"/>
<dbReference type="InterPro" id="IPR000551">
    <property type="entry name" value="MerR-type_HTH_dom"/>
</dbReference>
<comment type="caution">
    <text evidence="3">The sequence shown here is derived from an EMBL/GenBank/DDBJ whole genome shotgun (WGS) entry which is preliminary data.</text>
</comment>
<evidence type="ECO:0000259" key="2">
    <source>
        <dbReference type="PROSITE" id="PS50937"/>
    </source>
</evidence>
<keyword evidence="4" id="KW-1185">Reference proteome</keyword>
<name>A0A2U3ALG9_9BACL</name>
<dbReference type="Gene3D" id="3.20.80.10">
    <property type="entry name" value="Regulatory factor, effector binding domain"/>
    <property type="match status" value="1"/>
</dbReference>
<dbReference type="SMART" id="SM00422">
    <property type="entry name" value="HTH_MERR"/>
    <property type="match status" value="1"/>
</dbReference>
<dbReference type="Pfam" id="PF00376">
    <property type="entry name" value="MerR"/>
    <property type="match status" value="1"/>
</dbReference>
<keyword evidence="1" id="KW-0238">DNA-binding</keyword>
<dbReference type="OrthoDB" id="9773308at2"/>
<evidence type="ECO:0000313" key="3">
    <source>
        <dbReference type="EMBL" id="PWI25350.1"/>
    </source>
</evidence>